<evidence type="ECO:0000256" key="1">
    <source>
        <dbReference type="ARBA" id="ARBA00000086"/>
    </source>
</evidence>
<dbReference type="InterPro" id="IPR011257">
    <property type="entry name" value="DNA_glycosylase"/>
</dbReference>
<sequence>MPFFEYSRIETEYLSARDRRLGDAITRIGPVQRTVDSDLFSALVNAIVGQQISTKAQATIWGRFLTELGTVTPEVIDACTAERLQSLGISYRKAGYIKSAARRVCAGELDLAALHNMSDAEVCRALSSLDGVGVWTAEMLMTFSMQRPDIVSFSDLAIQRGMRMLYRHRTITRPLFEKYRKRYSPYGTVASLYLWAIAGGALEGVTDPAARRRKPS</sequence>
<protein>
    <recommendedName>
        <fullName evidence="3">DNA-3-methyladenine glycosylase II</fullName>
        <ecNumber evidence="3">3.2.2.21</ecNumber>
    </recommendedName>
</protein>
<gene>
    <name evidence="7" type="ORF">IAB67_09310</name>
</gene>
<dbReference type="InterPro" id="IPR003265">
    <property type="entry name" value="HhH-GPD_domain"/>
</dbReference>
<comment type="caution">
    <text evidence="7">The sequence shown here is derived from an EMBL/GenBank/DDBJ whole genome shotgun (WGS) entry which is preliminary data.</text>
</comment>
<proteinExistence type="inferred from homology"/>
<dbReference type="GO" id="GO:0005737">
    <property type="term" value="C:cytoplasm"/>
    <property type="evidence" value="ECO:0007669"/>
    <property type="project" value="TreeGrafter"/>
</dbReference>
<dbReference type="PANTHER" id="PTHR43003:SF5">
    <property type="entry name" value="DNA-3-METHYLADENINE GLYCOSYLASE"/>
    <property type="match status" value="1"/>
</dbReference>
<evidence type="ECO:0000256" key="5">
    <source>
        <dbReference type="ARBA" id="ARBA00023204"/>
    </source>
</evidence>
<dbReference type="GO" id="GO:0006307">
    <property type="term" value="P:DNA alkylation repair"/>
    <property type="evidence" value="ECO:0007669"/>
    <property type="project" value="TreeGrafter"/>
</dbReference>
<keyword evidence="5" id="KW-0234">DNA repair</keyword>
<dbReference type="EC" id="3.2.2.21" evidence="3"/>
<dbReference type="GO" id="GO:0032131">
    <property type="term" value="F:alkylated DNA binding"/>
    <property type="evidence" value="ECO:0007669"/>
    <property type="project" value="TreeGrafter"/>
</dbReference>
<dbReference type="GO" id="GO:0032993">
    <property type="term" value="C:protein-DNA complex"/>
    <property type="evidence" value="ECO:0007669"/>
    <property type="project" value="TreeGrafter"/>
</dbReference>
<dbReference type="PANTHER" id="PTHR43003">
    <property type="entry name" value="DNA-3-METHYLADENINE GLYCOSYLASE"/>
    <property type="match status" value="1"/>
</dbReference>
<reference evidence="7" key="1">
    <citation type="submission" date="2020-10" db="EMBL/GenBank/DDBJ databases">
        <authorList>
            <person name="Gilroy R."/>
        </authorList>
    </citation>
    <scope>NUCLEOTIDE SEQUENCE</scope>
    <source>
        <strain evidence="7">CHK191-8634</strain>
    </source>
</reference>
<dbReference type="GO" id="GO:0008725">
    <property type="term" value="F:DNA-3-methyladenine glycosylase activity"/>
    <property type="evidence" value="ECO:0007669"/>
    <property type="project" value="TreeGrafter"/>
</dbReference>
<accession>A0A9D1S1G6</accession>
<dbReference type="EMBL" id="DVMR01000068">
    <property type="protein sequence ID" value="HIU44480.1"/>
    <property type="molecule type" value="Genomic_DNA"/>
</dbReference>
<name>A0A9D1S1G6_9CLOT</name>
<dbReference type="GO" id="GO:0006285">
    <property type="term" value="P:base-excision repair, AP site formation"/>
    <property type="evidence" value="ECO:0007669"/>
    <property type="project" value="TreeGrafter"/>
</dbReference>
<dbReference type="CDD" id="cd00056">
    <property type="entry name" value="ENDO3c"/>
    <property type="match status" value="1"/>
</dbReference>
<keyword evidence="4" id="KW-0227">DNA damage</keyword>
<dbReference type="GO" id="GO:0043916">
    <property type="term" value="F:DNA-7-methylguanine glycosylase activity"/>
    <property type="evidence" value="ECO:0007669"/>
    <property type="project" value="TreeGrafter"/>
</dbReference>
<comment type="catalytic activity">
    <reaction evidence="1">
        <text>Hydrolysis of alkylated DNA, releasing 3-methyladenine, 3-methylguanine, 7-methylguanine and 7-methyladenine.</text>
        <dbReference type="EC" id="3.2.2.21"/>
    </reaction>
</comment>
<dbReference type="Proteomes" id="UP000824073">
    <property type="component" value="Unassembled WGS sequence"/>
</dbReference>
<dbReference type="Gene3D" id="1.10.340.30">
    <property type="entry name" value="Hypothetical protein, domain 2"/>
    <property type="match status" value="1"/>
</dbReference>
<dbReference type="InterPro" id="IPR051912">
    <property type="entry name" value="Alkylbase_DNA_Glycosylase/TA"/>
</dbReference>
<evidence type="ECO:0000256" key="3">
    <source>
        <dbReference type="ARBA" id="ARBA00012000"/>
    </source>
</evidence>
<dbReference type="AlphaFoldDB" id="A0A9D1S1G6"/>
<organism evidence="7 8">
    <name type="scientific">Candidatus Ventrousia excrementavium</name>
    <dbReference type="NCBI Taxonomy" id="2840961"/>
    <lineage>
        <taxon>Bacteria</taxon>
        <taxon>Bacillati</taxon>
        <taxon>Bacillota</taxon>
        <taxon>Clostridia</taxon>
        <taxon>Eubacteriales</taxon>
        <taxon>Clostridiaceae</taxon>
        <taxon>Clostridiaceae incertae sedis</taxon>
        <taxon>Candidatus Ventrousia</taxon>
    </lineage>
</organism>
<feature type="domain" description="HhH-GPD" evidence="6">
    <location>
        <begin position="48"/>
        <end position="199"/>
    </location>
</feature>
<evidence type="ECO:0000259" key="6">
    <source>
        <dbReference type="SMART" id="SM00478"/>
    </source>
</evidence>
<comment type="similarity">
    <text evidence="2">Belongs to the alkylbase DNA glycosidase AlkA family.</text>
</comment>
<dbReference type="SMART" id="SM00478">
    <property type="entry name" value="ENDO3c"/>
    <property type="match status" value="1"/>
</dbReference>
<evidence type="ECO:0000256" key="4">
    <source>
        <dbReference type="ARBA" id="ARBA00022763"/>
    </source>
</evidence>
<dbReference type="Pfam" id="PF00730">
    <property type="entry name" value="HhH-GPD"/>
    <property type="match status" value="1"/>
</dbReference>
<dbReference type="Gene3D" id="1.10.1670.40">
    <property type="match status" value="1"/>
</dbReference>
<dbReference type="FunFam" id="1.10.340.30:FF:000004">
    <property type="entry name" value="DNA-3-methyladenine glycosylase II"/>
    <property type="match status" value="1"/>
</dbReference>
<evidence type="ECO:0000256" key="2">
    <source>
        <dbReference type="ARBA" id="ARBA00010817"/>
    </source>
</evidence>
<dbReference type="SUPFAM" id="SSF48150">
    <property type="entry name" value="DNA-glycosylase"/>
    <property type="match status" value="1"/>
</dbReference>
<evidence type="ECO:0000313" key="7">
    <source>
        <dbReference type="EMBL" id="HIU44480.1"/>
    </source>
</evidence>
<reference evidence="7" key="2">
    <citation type="journal article" date="2021" name="PeerJ">
        <title>Extensive microbial diversity within the chicken gut microbiome revealed by metagenomics and culture.</title>
        <authorList>
            <person name="Gilroy R."/>
            <person name="Ravi A."/>
            <person name="Getino M."/>
            <person name="Pursley I."/>
            <person name="Horton D.L."/>
            <person name="Alikhan N.F."/>
            <person name="Baker D."/>
            <person name="Gharbi K."/>
            <person name="Hall N."/>
            <person name="Watson M."/>
            <person name="Adriaenssens E.M."/>
            <person name="Foster-Nyarko E."/>
            <person name="Jarju S."/>
            <person name="Secka A."/>
            <person name="Antonio M."/>
            <person name="Oren A."/>
            <person name="Chaudhuri R.R."/>
            <person name="La Ragione R."/>
            <person name="Hildebrand F."/>
            <person name="Pallen M.J."/>
        </authorList>
    </citation>
    <scope>NUCLEOTIDE SEQUENCE</scope>
    <source>
        <strain evidence="7">CHK191-8634</strain>
    </source>
</reference>
<evidence type="ECO:0000313" key="8">
    <source>
        <dbReference type="Proteomes" id="UP000824073"/>
    </source>
</evidence>